<evidence type="ECO:0000313" key="1">
    <source>
        <dbReference type="EMBL" id="AKA61009.1"/>
    </source>
</evidence>
<sequence>MQKHQPLYKVRRLGGGLYAVERNKRSITIVSVKVGSRKFYSVPNCSPLLPTLRDAVLYVLTGTFF</sequence>
<dbReference type="OrthoDB" id="22673at10239"/>
<evidence type="ECO:0000313" key="2">
    <source>
        <dbReference type="Proteomes" id="UP000033024"/>
    </source>
</evidence>
<keyword evidence="2" id="KW-1185">Reference proteome</keyword>
<reference evidence="1 2" key="1">
    <citation type="journal article" date="2015" name="Genome Announc.">
        <title>Complete Genome Sequences of Four Novel Escherichia coli Bacteriophages Belonging to New Phage Groups.</title>
        <authorList>
            <person name="Carstens A.B."/>
            <person name="Kot W."/>
            <person name="Hansen L.H."/>
        </authorList>
    </citation>
    <scope>NUCLEOTIDE SEQUENCE [LARGE SCALE GENOMIC DNA]</scope>
</reference>
<dbReference type="RefSeq" id="YP_009216994.1">
    <property type="nucleotide sequence ID" value="NC_028997.1"/>
</dbReference>
<accession>A0A0E3JST3</accession>
<dbReference type="EMBL" id="KP719133">
    <property type="protein sequence ID" value="AKA61009.1"/>
    <property type="molecule type" value="Genomic_DNA"/>
</dbReference>
<proteinExistence type="predicted"/>
<dbReference type="KEGG" id="vg:26643493"/>
<dbReference type="Pfam" id="PF25713">
    <property type="entry name" value="N4_GP8"/>
    <property type="match status" value="1"/>
</dbReference>
<name>A0A0E3JST3_9CAUD</name>
<dbReference type="GeneID" id="26643493"/>
<protein>
    <submittedName>
        <fullName evidence="1">Uncharacterized protein</fullName>
    </submittedName>
</protein>
<reference evidence="2" key="2">
    <citation type="submission" date="2015-01" db="EMBL/GenBank/DDBJ databases">
        <title>Complete sequence of three novel 9g-like phages.</title>
        <authorList>
            <person name="Carstens A.B."/>
            <person name="Hansen L.H."/>
            <person name="Kot W."/>
        </authorList>
    </citation>
    <scope>NUCLEOTIDE SEQUENCE [LARGE SCALE GENOMIC DNA]</scope>
</reference>
<organism evidence="1 2">
    <name type="scientific">Enterobacteria phage JenP2</name>
    <dbReference type="NCBI Taxonomy" id="1610838"/>
    <lineage>
        <taxon>Viruses</taxon>
        <taxon>Duplodnaviria</taxon>
        <taxon>Heunggongvirae</taxon>
        <taxon>Uroviricota</taxon>
        <taxon>Caudoviricetes</taxon>
        <taxon>Queuovirinae</taxon>
        <taxon>Nonagvirus</taxon>
        <taxon>Nonagvirus JenP2</taxon>
    </lineage>
</organism>
<dbReference type="Proteomes" id="UP000033024">
    <property type="component" value="Segment"/>
</dbReference>
<dbReference type="InterPro" id="IPR057903">
    <property type="entry name" value="Phage_N4_Gp8"/>
</dbReference>